<accession>A0A0F9TRB7</accession>
<dbReference type="AlphaFoldDB" id="A0A0F9TRB7"/>
<name>A0A0F9TRB7_9ZZZZ</name>
<organism evidence="1">
    <name type="scientific">marine sediment metagenome</name>
    <dbReference type="NCBI Taxonomy" id="412755"/>
    <lineage>
        <taxon>unclassified sequences</taxon>
        <taxon>metagenomes</taxon>
        <taxon>ecological metagenomes</taxon>
    </lineage>
</organism>
<sequence length="104" mass="11894">MSGCLITKTGKIIECKAGQTHNTVCWDVLNTLLSDFLKSGGIRVKVYIDEAAIEGFDFPTPKQRYKINTILRINDIFKLITSFRGQWDVKTSFNRPIRRIKNVS</sequence>
<dbReference type="EMBL" id="LAZR01000278">
    <property type="protein sequence ID" value="KKN77487.1"/>
    <property type="molecule type" value="Genomic_DNA"/>
</dbReference>
<gene>
    <name evidence="1" type="ORF">LCGC14_0360460</name>
</gene>
<comment type="caution">
    <text evidence="1">The sequence shown here is derived from an EMBL/GenBank/DDBJ whole genome shotgun (WGS) entry which is preliminary data.</text>
</comment>
<protein>
    <submittedName>
        <fullName evidence="1">Uncharacterized protein</fullName>
    </submittedName>
</protein>
<proteinExistence type="predicted"/>
<evidence type="ECO:0000313" key="1">
    <source>
        <dbReference type="EMBL" id="KKN77487.1"/>
    </source>
</evidence>
<reference evidence="1" key="1">
    <citation type="journal article" date="2015" name="Nature">
        <title>Complex archaea that bridge the gap between prokaryotes and eukaryotes.</title>
        <authorList>
            <person name="Spang A."/>
            <person name="Saw J.H."/>
            <person name="Jorgensen S.L."/>
            <person name="Zaremba-Niedzwiedzka K."/>
            <person name="Martijn J."/>
            <person name="Lind A.E."/>
            <person name="van Eijk R."/>
            <person name="Schleper C."/>
            <person name="Guy L."/>
            <person name="Ettema T.J."/>
        </authorList>
    </citation>
    <scope>NUCLEOTIDE SEQUENCE</scope>
</reference>